<dbReference type="Proteomes" id="UP000095192">
    <property type="component" value="Unassembled WGS sequence"/>
</dbReference>
<keyword evidence="2" id="KW-1185">Reference proteome</keyword>
<dbReference type="VEuPathDB" id="ToxoDB:LOC34622807"/>
<comment type="caution">
    <text evidence="1">The sequence shown here is derived from an EMBL/GenBank/DDBJ whole genome shotgun (WGS) entry which is preliminary data.</text>
</comment>
<dbReference type="GeneID" id="34622807"/>
<accession>A0A1D3D3H5</accession>
<dbReference type="EMBL" id="JROU02000909">
    <property type="protein sequence ID" value="OEH77992.1"/>
    <property type="molecule type" value="Genomic_DNA"/>
</dbReference>
<protein>
    <submittedName>
        <fullName evidence="1">Uncharacterized protein</fullName>
    </submittedName>
</protein>
<dbReference type="AlphaFoldDB" id="A0A1D3D3H5"/>
<dbReference type="OrthoDB" id="354421at2759"/>
<evidence type="ECO:0000313" key="1">
    <source>
        <dbReference type="EMBL" id="OEH77992.1"/>
    </source>
</evidence>
<dbReference type="VEuPathDB" id="ToxoDB:cyc_06698"/>
<sequence length="361" mass="38995">MGRGKGLCSKVGGHENPAVAAWAISACLLAVISTTCFLLAETMQLKKVLVPGSSLNEFGDVMFVSYASFNGLGAMHAVLCILSVIVVVLGYFFLPQFLCAACPLLLINKLACLITCCFGGYMLNAAYKHKQLQLDFVRYGGVMPTADFSTSFVMSCCPLILLLSVAALACLICLSRAATIDEDGTMVDVMLHLPVIAGCVTMAGIMILPTRIPFCVVMGSLWLVAAVIAAALIGFQKWGGLTSKFFTLALAVFYLILVVMSAICVIAQGVLFVRGRQQVINYRRTENAHRKTFFKDLSDQDFNYYKYFMLHHEGEICLAGIVISALLFVYSVMGFGFCIRAFLGGSNAITRGNSNTSSGKE</sequence>
<name>A0A1D3D3H5_9EIME</name>
<proteinExistence type="predicted"/>
<evidence type="ECO:0000313" key="2">
    <source>
        <dbReference type="Proteomes" id="UP000095192"/>
    </source>
</evidence>
<gene>
    <name evidence="1" type="ORF">cyc_06698</name>
</gene>
<dbReference type="PROSITE" id="PS51257">
    <property type="entry name" value="PROKAR_LIPOPROTEIN"/>
    <property type="match status" value="1"/>
</dbReference>
<organism evidence="1 2">
    <name type="scientific">Cyclospora cayetanensis</name>
    <dbReference type="NCBI Taxonomy" id="88456"/>
    <lineage>
        <taxon>Eukaryota</taxon>
        <taxon>Sar</taxon>
        <taxon>Alveolata</taxon>
        <taxon>Apicomplexa</taxon>
        <taxon>Conoidasida</taxon>
        <taxon>Coccidia</taxon>
        <taxon>Eucoccidiorida</taxon>
        <taxon>Eimeriorina</taxon>
        <taxon>Eimeriidae</taxon>
        <taxon>Cyclospora</taxon>
    </lineage>
</organism>
<reference evidence="1 2" key="1">
    <citation type="journal article" date="2016" name="BMC Genomics">
        <title>Comparative genomics reveals Cyclospora cayetanensis possesses coccidia-like metabolism and invasion components but unique surface antigens.</title>
        <authorList>
            <person name="Liu S."/>
            <person name="Wang L."/>
            <person name="Zheng H."/>
            <person name="Xu Z."/>
            <person name="Roellig D.M."/>
            <person name="Li N."/>
            <person name="Frace M.A."/>
            <person name="Tang K."/>
            <person name="Arrowood M.J."/>
            <person name="Moss D.M."/>
            <person name="Zhang L."/>
            <person name="Feng Y."/>
            <person name="Xiao L."/>
        </authorList>
    </citation>
    <scope>NUCLEOTIDE SEQUENCE [LARGE SCALE GENOMIC DNA]</scope>
    <source>
        <strain evidence="1 2">CHN_HEN01</strain>
    </source>
</reference>